<feature type="compositionally biased region" description="Basic and acidic residues" evidence="1">
    <location>
        <begin position="75"/>
        <end position="85"/>
    </location>
</feature>
<keyword evidence="3" id="KW-1185">Reference proteome</keyword>
<reference evidence="2" key="2">
    <citation type="submission" date="2020-05" db="EMBL/GenBank/DDBJ databases">
        <authorList>
            <person name="Kim H.-S."/>
            <person name="Proctor R.H."/>
            <person name="Brown D.W."/>
        </authorList>
    </citation>
    <scope>NUCLEOTIDE SEQUENCE</scope>
    <source>
        <strain evidence="2">NRRL 20472</strain>
    </source>
</reference>
<dbReference type="AlphaFoldDB" id="A0A8H4XA09"/>
<proteinExistence type="predicted"/>
<accession>A0A8H4XA09</accession>
<evidence type="ECO:0000256" key="1">
    <source>
        <dbReference type="SAM" id="MobiDB-lite"/>
    </source>
</evidence>
<dbReference type="OrthoDB" id="5101182at2759"/>
<gene>
    <name evidence="2" type="ORF">FSARC_5592</name>
</gene>
<dbReference type="Proteomes" id="UP000622797">
    <property type="component" value="Unassembled WGS sequence"/>
</dbReference>
<reference evidence="2" key="1">
    <citation type="journal article" date="2020" name="BMC Genomics">
        <title>Correction to: Identification and distribution of gene clusters required for synthesis of sphingolipid metabolism inhibitors in diverse species of the filamentous fungus Fusarium.</title>
        <authorList>
            <person name="Kim H.S."/>
            <person name="Lohmar J.M."/>
            <person name="Busman M."/>
            <person name="Brown D.W."/>
            <person name="Naumann T.A."/>
            <person name="Divon H.H."/>
            <person name="Lysoe E."/>
            <person name="Uhlig S."/>
            <person name="Proctor R.H."/>
        </authorList>
    </citation>
    <scope>NUCLEOTIDE SEQUENCE</scope>
    <source>
        <strain evidence="2">NRRL 20472</strain>
    </source>
</reference>
<comment type="caution">
    <text evidence="2">The sequence shown here is derived from an EMBL/GenBank/DDBJ whole genome shotgun (WGS) entry which is preliminary data.</text>
</comment>
<evidence type="ECO:0000313" key="2">
    <source>
        <dbReference type="EMBL" id="KAF4966755.1"/>
    </source>
</evidence>
<feature type="region of interest" description="Disordered" evidence="1">
    <location>
        <begin position="55"/>
        <end position="85"/>
    </location>
</feature>
<evidence type="ECO:0000313" key="3">
    <source>
        <dbReference type="Proteomes" id="UP000622797"/>
    </source>
</evidence>
<organism evidence="2 3">
    <name type="scientific">Fusarium sarcochroum</name>
    <dbReference type="NCBI Taxonomy" id="1208366"/>
    <lineage>
        <taxon>Eukaryota</taxon>
        <taxon>Fungi</taxon>
        <taxon>Dikarya</taxon>
        <taxon>Ascomycota</taxon>
        <taxon>Pezizomycotina</taxon>
        <taxon>Sordariomycetes</taxon>
        <taxon>Hypocreomycetidae</taxon>
        <taxon>Hypocreales</taxon>
        <taxon>Nectriaceae</taxon>
        <taxon>Fusarium</taxon>
        <taxon>Fusarium lateritium species complex</taxon>
    </lineage>
</organism>
<sequence>MSAQKVIKLAYDPNVASWRPADVVPNNPQGFTIVEKTGMNDLAKTNSAQTPAKALVKTPPQTPSQTPVKAGTKRKYQDGPGAREKSRLCGSPIWLSVSVGSAMCPLRWDWRDNSNSTISEDIMNLKFDAEAQKSLRFLCIQNYDLLEEKRVKAYNRDLIITVAQRRMLKWVRDGSMGLDGYEARTDEEDRYVALEKPNLARDSMRRLRLDIEEMEAQLARGLSLLVLQTILELVLGI</sequence>
<protein>
    <submittedName>
        <fullName evidence="2">Uncharacterized protein</fullName>
    </submittedName>
</protein>
<name>A0A8H4XA09_9HYPO</name>
<dbReference type="EMBL" id="JABEXW010000273">
    <property type="protein sequence ID" value="KAF4966755.1"/>
    <property type="molecule type" value="Genomic_DNA"/>
</dbReference>